<dbReference type="PANTHER" id="PTHR24291:SF189">
    <property type="entry name" value="CYTOCHROME P450 4C3-RELATED"/>
    <property type="match status" value="1"/>
</dbReference>
<evidence type="ECO:0000256" key="12">
    <source>
        <dbReference type="ARBA" id="ARBA00023033"/>
    </source>
</evidence>
<dbReference type="GO" id="GO:0005789">
    <property type="term" value="C:endoplasmic reticulum membrane"/>
    <property type="evidence" value="ECO:0007669"/>
    <property type="project" value="UniProtKB-SubCell"/>
</dbReference>
<keyword evidence="12" id="KW-0503">Monooxygenase</keyword>
<organism evidence="14 15">
    <name type="scientific">Mythimna separata</name>
    <name type="common">Oriental armyworm</name>
    <name type="synonym">Pseudaletia separata</name>
    <dbReference type="NCBI Taxonomy" id="271217"/>
    <lineage>
        <taxon>Eukaryota</taxon>
        <taxon>Metazoa</taxon>
        <taxon>Ecdysozoa</taxon>
        <taxon>Arthropoda</taxon>
        <taxon>Hexapoda</taxon>
        <taxon>Insecta</taxon>
        <taxon>Pterygota</taxon>
        <taxon>Neoptera</taxon>
        <taxon>Endopterygota</taxon>
        <taxon>Lepidoptera</taxon>
        <taxon>Glossata</taxon>
        <taxon>Ditrysia</taxon>
        <taxon>Noctuoidea</taxon>
        <taxon>Noctuidae</taxon>
        <taxon>Noctuinae</taxon>
        <taxon>Hadenini</taxon>
        <taxon>Mythimna</taxon>
    </lineage>
</organism>
<gene>
    <name evidence="14" type="ORF">PYW07_009839</name>
</gene>
<evidence type="ECO:0000256" key="6">
    <source>
        <dbReference type="ARBA" id="ARBA00022617"/>
    </source>
</evidence>
<evidence type="ECO:0000256" key="13">
    <source>
        <dbReference type="ARBA" id="ARBA00023136"/>
    </source>
</evidence>
<evidence type="ECO:0000256" key="1">
    <source>
        <dbReference type="ARBA" id="ARBA00001971"/>
    </source>
</evidence>
<evidence type="ECO:0000256" key="11">
    <source>
        <dbReference type="ARBA" id="ARBA00023004"/>
    </source>
</evidence>
<accession>A0AAD7YH10</accession>
<dbReference type="EMBL" id="JARGEI010000018">
    <property type="protein sequence ID" value="KAJ8715357.1"/>
    <property type="molecule type" value="Genomic_DNA"/>
</dbReference>
<keyword evidence="7" id="KW-0479">Metal-binding</keyword>
<evidence type="ECO:0000256" key="2">
    <source>
        <dbReference type="ARBA" id="ARBA00003690"/>
    </source>
</evidence>
<evidence type="ECO:0000256" key="4">
    <source>
        <dbReference type="ARBA" id="ARBA00004406"/>
    </source>
</evidence>
<reference evidence="14" key="1">
    <citation type="submission" date="2023-03" db="EMBL/GenBank/DDBJ databases">
        <title>Chromosome-level genomes of two armyworms, Mythimna separata and Mythimna loreyi, provide insights into the biosynthesis and reception of sex pheromones.</title>
        <authorList>
            <person name="Zhao H."/>
        </authorList>
    </citation>
    <scope>NUCLEOTIDE SEQUENCE</scope>
    <source>
        <strain evidence="14">BeijingLab</strain>
        <tissue evidence="14">Pupa</tissue>
    </source>
</reference>
<dbReference type="InterPro" id="IPR001128">
    <property type="entry name" value="Cyt_P450"/>
</dbReference>
<sequence>MFAVVVIGVTCAVYWWWRRQSAKTNEPPYWPGAWPFVGHAPLFIGDACSVTDPDDCYTVATTCLEKDSYYDFVGPWLGDGLVTSKYAIWKDHHKHLHPAFSQAFLDTFMGVFNTQSRRLVKSLEKNAGRGLFDHYTNARYVALETICCNKFKSFMDILLELSVEKGVFSDKQITEHVDTLLIAGHETTAHVLTFTMVLLGSYPDVQEKAFSEIKEVLGEDRDVEKMDLSKLTYLEAVLKESLRVITVAPVVARKVLKDVKLSKTYAMMSMKTTLAHVVRSYKIKADHTKLRLKYGIVLKPDNEGYYISIEKRT</sequence>
<dbReference type="GO" id="GO:0004497">
    <property type="term" value="F:monooxygenase activity"/>
    <property type="evidence" value="ECO:0007669"/>
    <property type="project" value="UniProtKB-KW"/>
</dbReference>
<evidence type="ECO:0000256" key="8">
    <source>
        <dbReference type="ARBA" id="ARBA00022824"/>
    </source>
</evidence>
<evidence type="ECO:0000256" key="10">
    <source>
        <dbReference type="ARBA" id="ARBA00023002"/>
    </source>
</evidence>
<evidence type="ECO:0000256" key="5">
    <source>
        <dbReference type="ARBA" id="ARBA00010617"/>
    </source>
</evidence>
<dbReference type="Proteomes" id="UP001231518">
    <property type="component" value="Chromosome 24"/>
</dbReference>
<dbReference type="InterPro" id="IPR002401">
    <property type="entry name" value="Cyt_P450_E_grp-I"/>
</dbReference>
<comment type="function">
    <text evidence="2">May be involved in the metabolism of insect hormones and in the breakdown of synthetic insecticides.</text>
</comment>
<evidence type="ECO:0000256" key="9">
    <source>
        <dbReference type="ARBA" id="ARBA00022848"/>
    </source>
</evidence>
<evidence type="ECO:0000256" key="3">
    <source>
        <dbReference type="ARBA" id="ARBA00004174"/>
    </source>
</evidence>
<dbReference type="PRINTS" id="PR00463">
    <property type="entry name" value="EP450I"/>
</dbReference>
<keyword evidence="13" id="KW-0472">Membrane</keyword>
<dbReference type="GO" id="GO:0020037">
    <property type="term" value="F:heme binding"/>
    <property type="evidence" value="ECO:0007669"/>
    <property type="project" value="InterPro"/>
</dbReference>
<proteinExistence type="inferred from homology"/>
<dbReference type="Gene3D" id="1.10.630.10">
    <property type="entry name" value="Cytochrome P450"/>
    <property type="match status" value="2"/>
</dbReference>
<comment type="caution">
    <text evidence="14">The sequence shown here is derived from an EMBL/GenBank/DDBJ whole genome shotgun (WGS) entry which is preliminary data.</text>
</comment>
<keyword evidence="6" id="KW-0349">Heme</keyword>
<comment type="subcellular location">
    <subcellularLocation>
        <location evidence="4">Endoplasmic reticulum membrane</location>
        <topology evidence="4">Peripheral membrane protein</topology>
    </subcellularLocation>
    <subcellularLocation>
        <location evidence="3">Microsome membrane</location>
        <topology evidence="3">Peripheral membrane protein</topology>
    </subcellularLocation>
</comment>
<dbReference type="SUPFAM" id="SSF48264">
    <property type="entry name" value="Cytochrome P450"/>
    <property type="match status" value="1"/>
</dbReference>
<evidence type="ECO:0000313" key="14">
    <source>
        <dbReference type="EMBL" id="KAJ8715357.1"/>
    </source>
</evidence>
<dbReference type="GO" id="GO:0005506">
    <property type="term" value="F:iron ion binding"/>
    <property type="evidence" value="ECO:0007669"/>
    <property type="project" value="InterPro"/>
</dbReference>
<evidence type="ECO:0008006" key="16">
    <source>
        <dbReference type="Google" id="ProtNLM"/>
    </source>
</evidence>
<name>A0AAD7YH10_MYTSE</name>
<comment type="similarity">
    <text evidence="5">Belongs to the cytochrome P450 family.</text>
</comment>
<dbReference type="PANTHER" id="PTHR24291">
    <property type="entry name" value="CYTOCHROME P450 FAMILY 4"/>
    <property type="match status" value="1"/>
</dbReference>
<dbReference type="AlphaFoldDB" id="A0AAD7YH10"/>
<dbReference type="GO" id="GO:0016705">
    <property type="term" value="F:oxidoreductase activity, acting on paired donors, with incorporation or reduction of molecular oxygen"/>
    <property type="evidence" value="ECO:0007669"/>
    <property type="project" value="InterPro"/>
</dbReference>
<evidence type="ECO:0000256" key="7">
    <source>
        <dbReference type="ARBA" id="ARBA00022723"/>
    </source>
</evidence>
<keyword evidence="9" id="KW-0492">Microsome</keyword>
<comment type="cofactor">
    <cofactor evidence="1">
        <name>heme</name>
        <dbReference type="ChEBI" id="CHEBI:30413"/>
    </cofactor>
</comment>
<keyword evidence="10" id="KW-0560">Oxidoreductase</keyword>
<dbReference type="InterPro" id="IPR036396">
    <property type="entry name" value="Cyt_P450_sf"/>
</dbReference>
<protein>
    <recommendedName>
        <fullName evidence="16">Cytochrome P450</fullName>
    </recommendedName>
</protein>
<keyword evidence="11" id="KW-0408">Iron</keyword>
<dbReference type="InterPro" id="IPR050196">
    <property type="entry name" value="Cytochrome_P450_Monoox"/>
</dbReference>
<dbReference type="Pfam" id="PF00067">
    <property type="entry name" value="p450"/>
    <property type="match status" value="2"/>
</dbReference>
<evidence type="ECO:0000313" key="15">
    <source>
        <dbReference type="Proteomes" id="UP001231518"/>
    </source>
</evidence>
<keyword evidence="8" id="KW-0256">Endoplasmic reticulum</keyword>
<keyword evidence="15" id="KW-1185">Reference proteome</keyword>